<proteinExistence type="predicted"/>
<dbReference type="Proteomes" id="UP001219934">
    <property type="component" value="Unassembled WGS sequence"/>
</dbReference>
<feature type="non-terminal residue" evidence="1">
    <location>
        <position position="1"/>
    </location>
</feature>
<comment type="caution">
    <text evidence="1">The sequence shown here is derived from an EMBL/GenBank/DDBJ whole genome shotgun (WGS) entry which is preliminary data.</text>
</comment>
<organism evidence="1 2">
    <name type="scientific">Pogonophryne albipinna</name>
    <dbReference type="NCBI Taxonomy" id="1090488"/>
    <lineage>
        <taxon>Eukaryota</taxon>
        <taxon>Metazoa</taxon>
        <taxon>Chordata</taxon>
        <taxon>Craniata</taxon>
        <taxon>Vertebrata</taxon>
        <taxon>Euteleostomi</taxon>
        <taxon>Actinopterygii</taxon>
        <taxon>Neopterygii</taxon>
        <taxon>Teleostei</taxon>
        <taxon>Neoteleostei</taxon>
        <taxon>Acanthomorphata</taxon>
        <taxon>Eupercaria</taxon>
        <taxon>Perciformes</taxon>
        <taxon>Notothenioidei</taxon>
        <taxon>Pogonophryne</taxon>
    </lineage>
</organism>
<keyword evidence="2" id="KW-1185">Reference proteome</keyword>
<gene>
    <name evidence="1" type="ORF">JOQ06_008766</name>
</gene>
<accession>A0AAD6BPK3</accession>
<protein>
    <submittedName>
        <fullName evidence="1">Uncharacterized protein</fullName>
    </submittedName>
</protein>
<dbReference type="EMBL" id="JAPTMU010000002">
    <property type="protein sequence ID" value="KAJ4946720.1"/>
    <property type="molecule type" value="Genomic_DNA"/>
</dbReference>
<evidence type="ECO:0000313" key="2">
    <source>
        <dbReference type="Proteomes" id="UP001219934"/>
    </source>
</evidence>
<dbReference type="AlphaFoldDB" id="A0AAD6BPK3"/>
<evidence type="ECO:0000313" key="1">
    <source>
        <dbReference type="EMBL" id="KAJ4946720.1"/>
    </source>
</evidence>
<reference evidence="1" key="1">
    <citation type="submission" date="2022-11" db="EMBL/GenBank/DDBJ databases">
        <title>Chromosome-level genome of Pogonophryne albipinna.</title>
        <authorList>
            <person name="Jo E."/>
        </authorList>
    </citation>
    <scope>NUCLEOTIDE SEQUENCE</scope>
    <source>
        <strain evidence="1">SGF0006</strain>
        <tissue evidence="1">Muscle</tissue>
    </source>
</reference>
<name>A0AAD6BPK3_9TELE</name>
<sequence>HPTNTSRECCGDFPACKRQHTRDFYPETKWGDNPYTNTRTCSDQVWPCQ</sequence>